<reference evidence="7" key="1">
    <citation type="journal article" date="2019" name="Int. J. Syst. Evol. Microbiol.">
        <title>The Global Catalogue of Microorganisms (GCM) 10K type strain sequencing project: providing services to taxonomists for standard genome sequencing and annotation.</title>
        <authorList>
            <consortium name="The Broad Institute Genomics Platform"/>
            <consortium name="The Broad Institute Genome Sequencing Center for Infectious Disease"/>
            <person name="Wu L."/>
            <person name="Ma J."/>
        </authorList>
    </citation>
    <scope>NUCLEOTIDE SEQUENCE [LARGE SCALE GENOMIC DNA]</scope>
    <source>
        <strain evidence="7">JCM 30774</strain>
    </source>
</reference>
<dbReference type="EMBL" id="JBHTMN010000004">
    <property type="protein sequence ID" value="MFD1382333.1"/>
    <property type="molecule type" value="Genomic_DNA"/>
</dbReference>
<dbReference type="Pfam" id="PF00015">
    <property type="entry name" value="MCPsignal"/>
    <property type="match status" value="1"/>
</dbReference>
<evidence type="ECO:0000256" key="3">
    <source>
        <dbReference type="PROSITE-ProRule" id="PRU00284"/>
    </source>
</evidence>
<sequence length="389" mass="42719">MFKSSLIHLFAVAVAGTLAWSGFMWEAFAILTLSGILLIFLARPKSHQETQTNDNPLSDSNDHASDSPKESTLGQVNHLFNEELVPLLDVCSDDLGNVLSTQKSAVDLLSRAFEETHQLIQQQSTCIRALIEDTSDGSGEHYSDVMRRFAGQTATTLDKFIGSTVEMSAASMELLNQVNLIHDEMPEITKALKDIDDIADQTNLLALNAAIEAARAGEAGRGFAVVADEVRSLSNRSSGFSDAIQARLQKMQNQVGDLTRSMEKLAAHDVTYIMESKKSMNSALEHIVEKAVADSQVTAELDVLSGKLETSIHDATRGLQFDDINGQNLQYTIDTLEFIAEQVQSLKDHSVDDIEAVLKEKLESIKQRSLQKHNPVSQQDIESGDIDLF</sequence>
<dbReference type="InterPro" id="IPR004089">
    <property type="entry name" value="MCPsignal_dom"/>
</dbReference>
<feature type="compositionally biased region" description="Polar residues" evidence="4">
    <location>
        <begin position="372"/>
        <end position="381"/>
    </location>
</feature>
<dbReference type="SMART" id="SM00283">
    <property type="entry name" value="MA"/>
    <property type="match status" value="1"/>
</dbReference>
<proteinExistence type="predicted"/>
<protein>
    <submittedName>
        <fullName evidence="6">Methyl-accepting chemotaxis protein</fullName>
    </submittedName>
</protein>
<comment type="caution">
    <text evidence="6">The sequence shown here is derived from an EMBL/GenBank/DDBJ whole genome shotgun (WGS) entry which is preliminary data.</text>
</comment>
<keyword evidence="2 3" id="KW-0807">Transducer</keyword>
<evidence type="ECO:0000256" key="1">
    <source>
        <dbReference type="ARBA" id="ARBA00004370"/>
    </source>
</evidence>
<feature type="compositionally biased region" description="Polar residues" evidence="4">
    <location>
        <begin position="49"/>
        <end position="59"/>
    </location>
</feature>
<keyword evidence="7" id="KW-1185">Reference proteome</keyword>
<gene>
    <name evidence="6" type="ORF">ACFQ45_03095</name>
</gene>
<evidence type="ECO:0000313" key="6">
    <source>
        <dbReference type="EMBL" id="MFD1382333.1"/>
    </source>
</evidence>
<name>A0ABW4AYF2_9GAMM</name>
<dbReference type="PANTHER" id="PTHR32089:SF41">
    <property type="entry name" value="METHYL-ACCEPTING CHEMOTAXIS PROTEIN"/>
    <property type="match status" value="1"/>
</dbReference>
<dbReference type="Proteomes" id="UP001597059">
    <property type="component" value="Unassembled WGS sequence"/>
</dbReference>
<dbReference type="PROSITE" id="PS50111">
    <property type="entry name" value="CHEMOTAXIS_TRANSDUC_2"/>
    <property type="match status" value="1"/>
</dbReference>
<feature type="compositionally biased region" description="Basic and acidic residues" evidence="4">
    <location>
        <begin position="60"/>
        <end position="69"/>
    </location>
</feature>
<accession>A0ABW4AYF2</accession>
<feature type="region of interest" description="Disordered" evidence="4">
    <location>
        <begin position="49"/>
        <end position="72"/>
    </location>
</feature>
<dbReference type="SUPFAM" id="SSF58104">
    <property type="entry name" value="Methyl-accepting chemotaxis protein (MCP) signaling domain"/>
    <property type="match status" value="1"/>
</dbReference>
<dbReference type="RefSeq" id="WP_377365229.1">
    <property type="nucleotide sequence ID" value="NZ_JBHTMN010000004.1"/>
</dbReference>
<evidence type="ECO:0000313" key="7">
    <source>
        <dbReference type="Proteomes" id="UP001597059"/>
    </source>
</evidence>
<feature type="region of interest" description="Disordered" evidence="4">
    <location>
        <begin position="368"/>
        <end position="389"/>
    </location>
</feature>
<comment type="subcellular location">
    <subcellularLocation>
        <location evidence="1">Membrane</location>
    </subcellularLocation>
</comment>
<dbReference type="PANTHER" id="PTHR32089">
    <property type="entry name" value="METHYL-ACCEPTING CHEMOTAXIS PROTEIN MCPB"/>
    <property type="match status" value="1"/>
</dbReference>
<evidence type="ECO:0000256" key="2">
    <source>
        <dbReference type="ARBA" id="ARBA00023224"/>
    </source>
</evidence>
<feature type="domain" description="Methyl-accepting transducer" evidence="5">
    <location>
        <begin position="173"/>
        <end position="264"/>
    </location>
</feature>
<evidence type="ECO:0000256" key="4">
    <source>
        <dbReference type="SAM" id="MobiDB-lite"/>
    </source>
</evidence>
<dbReference type="Gene3D" id="1.10.287.950">
    <property type="entry name" value="Methyl-accepting chemotaxis protein"/>
    <property type="match status" value="1"/>
</dbReference>
<organism evidence="6 7">
    <name type="scientific">Rhodanobacter aciditrophus</name>
    <dbReference type="NCBI Taxonomy" id="1623218"/>
    <lineage>
        <taxon>Bacteria</taxon>
        <taxon>Pseudomonadati</taxon>
        <taxon>Pseudomonadota</taxon>
        <taxon>Gammaproteobacteria</taxon>
        <taxon>Lysobacterales</taxon>
        <taxon>Rhodanobacteraceae</taxon>
        <taxon>Rhodanobacter</taxon>
    </lineage>
</organism>
<evidence type="ECO:0000259" key="5">
    <source>
        <dbReference type="PROSITE" id="PS50111"/>
    </source>
</evidence>